<comment type="similarity">
    <text evidence="1">Belongs to the IlvD/Edd family.</text>
</comment>
<dbReference type="GO" id="GO:0051536">
    <property type="term" value="F:iron-sulfur cluster binding"/>
    <property type="evidence" value="ECO:0007669"/>
    <property type="project" value="UniProtKB-KW"/>
</dbReference>
<dbReference type="SUPFAM" id="SSF52016">
    <property type="entry name" value="LeuD/IlvD-like"/>
    <property type="match status" value="1"/>
</dbReference>
<dbReference type="NCBIfam" id="NF009560">
    <property type="entry name" value="PRK13017.1"/>
    <property type="match status" value="1"/>
</dbReference>
<evidence type="ECO:0000313" key="8">
    <source>
        <dbReference type="EMBL" id="SMX41660.1"/>
    </source>
</evidence>
<protein>
    <submittedName>
        <fullName evidence="8">L-arabonate dehydratase</fullName>
        <ecNumber evidence="8">4.2.1.25</ecNumber>
    </submittedName>
</protein>
<gene>
    <name evidence="8" type="primary">araC_1</name>
    <name evidence="8" type="ORF">MAA8898_02433</name>
</gene>
<dbReference type="FunFam" id="3.50.30.80:FF:000003">
    <property type="entry name" value="Dihydroxy-acid dehydratase, putative"/>
    <property type="match status" value="1"/>
</dbReference>
<dbReference type="EC" id="4.2.1.25" evidence="8"/>
<dbReference type="InterPro" id="IPR037237">
    <property type="entry name" value="IlvD/EDD_N"/>
</dbReference>
<proteinExistence type="inferred from homology"/>
<keyword evidence="2" id="KW-0479">Metal-binding</keyword>
<evidence type="ECO:0000259" key="7">
    <source>
        <dbReference type="Pfam" id="PF24877"/>
    </source>
</evidence>
<dbReference type="Proteomes" id="UP000207598">
    <property type="component" value="Unassembled WGS sequence"/>
</dbReference>
<dbReference type="SUPFAM" id="SSF143975">
    <property type="entry name" value="IlvD/EDD N-terminal domain-like"/>
    <property type="match status" value="1"/>
</dbReference>
<dbReference type="InterPro" id="IPR042096">
    <property type="entry name" value="Dihydro-acid_dehy_C"/>
</dbReference>
<dbReference type="InterPro" id="IPR020558">
    <property type="entry name" value="DiOHA_6PGluconate_deHydtase_CS"/>
</dbReference>
<evidence type="ECO:0000313" key="9">
    <source>
        <dbReference type="Proteomes" id="UP000207598"/>
    </source>
</evidence>
<evidence type="ECO:0000256" key="5">
    <source>
        <dbReference type="ARBA" id="ARBA00023239"/>
    </source>
</evidence>
<dbReference type="InterPro" id="IPR052352">
    <property type="entry name" value="Sugar_Degrad_Dehydratases"/>
</dbReference>
<name>A0A238KFS8_9RHOB</name>
<dbReference type="Pfam" id="PF24877">
    <property type="entry name" value="ILV_EDD_C"/>
    <property type="match status" value="1"/>
</dbReference>
<dbReference type="Gene3D" id="3.50.30.80">
    <property type="entry name" value="IlvD/EDD C-terminal domain-like"/>
    <property type="match status" value="1"/>
</dbReference>
<dbReference type="GO" id="GO:0046872">
    <property type="term" value="F:metal ion binding"/>
    <property type="evidence" value="ECO:0007669"/>
    <property type="project" value="UniProtKB-KW"/>
</dbReference>
<reference evidence="8 9" key="1">
    <citation type="submission" date="2017-05" db="EMBL/GenBank/DDBJ databases">
        <authorList>
            <person name="Song R."/>
            <person name="Chenine A.L."/>
            <person name="Ruprecht R.M."/>
        </authorList>
    </citation>
    <scope>NUCLEOTIDE SEQUENCE [LARGE SCALE GENOMIC DNA]</scope>
    <source>
        <strain evidence="8 9">CECT 8898</strain>
    </source>
</reference>
<dbReference type="AlphaFoldDB" id="A0A238KFS8"/>
<keyword evidence="4" id="KW-0411">Iron-sulfur</keyword>
<dbReference type="InterPro" id="IPR056740">
    <property type="entry name" value="ILV_EDD_C"/>
</dbReference>
<organism evidence="8 9">
    <name type="scientific">Maliponia aquimaris</name>
    <dbReference type="NCBI Taxonomy" id="1673631"/>
    <lineage>
        <taxon>Bacteria</taxon>
        <taxon>Pseudomonadati</taxon>
        <taxon>Pseudomonadota</taxon>
        <taxon>Alphaproteobacteria</taxon>
        <taxon>Rhodobacterales</taxon>
        <taxon>Paracoccaceae</taxon>
        <taxon>Maliponia</taxon>
    </lineage>
</organism>
<evidence type="ECO:0000256" key="2">
    <source>
        <dbReference type="ARBA" id="ARBA00022723"/>
    </source>
</evidence>
<keyword evidence="3" id="KW-0408">Iron</keyword>
<dbReference type="OrthoDB" id="9807077at2"/>
<dbReference type="InterPro" id="IPR000581">
    <property type="entry name" value="ILV_EDD_N"/>
</dbReference>
<evidence type="ECO:0000256" key="4">
    <source>
        <dbReference type="ARBA" id="ARBA00023014"/>
    </source>
</evidence>
<feature type="domain" description="Dihydroxy-acid/6-phosphogluconate dehydratase N-terminal" evidence="6">
    <location>
        <begin position="46"/>
        <end position="358"/>
    </location>
</feature>
<dbReference type="EMBL" id="FXYF01000006">
    <property type="protein sequence ID" value="SMX41660.1"/>
    <property type="molecule type" value="Genomic_DNA"/>
</dbReference>
<dbReference type="PANTHER" id="PTHR43183:SF1">
    <property type="entry name" value="HYPOTHETICAL DIHYDROXY-ACID DEHYDRATASE (EUROFUNG)-RELATED"/>
    <property type="match status" value="1"/>
</dbReference>
<dbReference type="RefSeq" id="WP_094021265.1">
    <property type="nucleotide sequence ID" value="NZ_FXYF01000006.1"/>
</dbReference>
<dbReference type="GO" id="GO:0050020">
    <property type="term" value="F:L-arabinonate dehydratase activity"/>
    <property type="evidence" value="ECO:0007669"/>
    <property type="project" value="UniProtKB-EC"/>
</dbReference>
<evidence type="ECO:0000256" key="1">
    <source>
        <dbReference type="ARBA" id="ARBA00006486"/>
    </source>
</evidence>
<sequence>MSDTRANKRFRSQEWFDNPNNPGMTALYVERYQNQAFTRDELQGEKPIIGIANTGSDIAPCNKIHVFLMDRIKAGIREAGGIPMEFPVHPIQETGKRPTAALDRNLAYLSLVEVLHGYPIDGVVLTTGCDKTTPAMLMGAATVDLPAIALNGGPMLDGWWKGKRAGSGTIVWESRRLLAEGKIDYEEFMARVCSSAPSLGHCNTMGTASTMNAMAEALGMSLTGNSAIPAPFRERMAMAYETGQRIVEMVYEDLKPSDILTREAFENAIVVNSAIGGSTNAPPHLQAIARHAGVQLDVKDWETVGYDVPLLVNMQPAGEYLGESFFRAGGVPAVMGELMAAGRLHTEVMTATGNTLGANLAGVDSLDTDVIKRYDAPMRTKAGFKVLTGNLFDSALMKTSVISAEFRKRFLSEPGNEGVFEARAVVFEGPEDYHDRINDPDLGIDDHTVLFIRGVGCVGYPGSAEVVNMQPPDALVKAGITHLPTVGDGRQSGTSESPSILNASPESVVGGGLAFLKTGDRVRLDLNVSRMDALVPEDEWEARKAAWTAPVIVNQTPWQEIYRAHVGQLANGGCLELATAYQRIRKDLPRDNH</sequence>
<keyword evidence="5 8" id="KW-0456">Lyase</keyword>
<feature type="domain" description="Dihydroxy-acid/6-phosphogluconate dehydratase C-terminal" evidence="7">
    <location>
        <begin position="369"/>
        <end position="572"/>
    </location>
</feature>
<dbReference type="PROSITE" id="PS00886">
    <property type="entry name" value="ILVD_EDD_1"/>
    <property type="match status" value="1"/>
</dbReference>
<dbReference type="NCBIfam" id="NF004784">
    <property type="entry name" value="PRK06131.1"/>
    <property type="match status" value="1"/>
</dbReference>
<dbReference type="Pfam" id="PF00920">
    <property type="entry name" value="ILVD_EDD_N"/>
    <property type="match status" value="1"/>
</dbReference>
<accession>A0A238KFS8</accession>
<dbReference type="PANTHER" id="PTHR43183">
    <property type="entry name" value="HYPOTHETICAL DIHYDROXYACID DEHYDRATASE (EUROFUNG)-RELATED"/>
    <property type="match status" value="1"/>
</dbReference>
<evidence type="ECO:0000256" key="3">
    <source>
        <dbReference type="ARBA" id="ARBA00023004"/>
    </source>
</evidence>
<evidence type="ECO:0000259" key="6">
    <source>
        <dbReference type="Pfam" id="PF00920"/>
    </source>
</evidence>
<keyword evidence="9" id="KW-1185">Reference proteome</keyword>